<name>A0AAE1AHQ3_9GAST</name>
<reference evidence="1" key="1">
    <citation type="journal article" date="2023" name="G3 (Bethesda)">
        <title>A reference genome for the long-term kleptoplast-retaining sea slug Elysia crispata morphotype clarki.</title>
        <authorList>
            <person name="Eastman K.E."/>
            <person name="Pendleton A.L."/>
            <person name="Shaikh M.A."/>
            <person name="Suttiyut T."/>
            <person name="Ogas R."/>
            <person name="Tomko P."/>
            <person name="Gavelis G."/>
            <person name="Widhalm J.R."/>
            <person name="Wisecaver J.H."/>
        </authorList>
    </citation>
    <scope>NUCLEOTIDE SEQUENCE</scope>
    <source>
        <strain evidence="1">ECLA1</strain>
    </source>
</reference>
<dbReference type="AlphaFoldDB" id="A0AAE1AHQ3"/>
<gene>
    <name evidence="1" type="ORF">RRG08_052315</name>
</gene>
<dbReference type="EMBL" id="JAWDGP010001801">
    <property type="protein sequence ID" value="KAK3788075.1"/>
    <property type="molecule type" value="Genomic_DNA"/>
</dbReference>
<evidence type="ECO:0000313" key="2">
    <source>
        <dbReference type="Proteomes" id="UP001283361"/>
    </source>
</evidence>
<organism evidence="1 2">
    <name type="scientific">Elysia crispata</name>
    <name type="common">lettuce slug</name>
    <dbReference type="NCBI Taxonomy" id="231223"/>
    <lineage>
        <taxon>Eukaryota</taxon>
        <taxon>Metazoa</taxon>
        <taxon>Spiralia</taxon>
        <taxon>Lophotrochozoa</taxon>
        <taxon>Mollusca</taxon>
        <taxon>Gastropoda</taxon>
        <taxon>Heterobranchia</taxon>
        <taxon>Euthyneura</taxon>
        <taxon>Panpulmonata</taxon>
        <taxon>Sacoglossa</taxon>
        <taxon>Placobranchoidea</taxon>
        <taxon>Plakobranchidae</taxon>
        <taxon>Elysia</taxon>
    </lineage>
</organism>
<proteinExistence type="predicted"/>
<protein>
    <submittedName>
        <fullName evidence="1">Uncharacterized protein</fullName>
    </submittedName>
</protein>
<keyword evidence="2" id="KW-1185">Reference proteome</keyword>
<comment type="caution">
    <text evidence="1">The sequence shown here is derived from an EMBL/GenBank/DDBJ whole genome shotgun (WGS) entry which is preliminary data.</text>
</comment>
<evidence type="ECO:0000313" key="1">
    <source>
        <dbReference type="EMBL" id="KAK3788075.1"/>
    </source>
</evidence>
<accession>A0AAE1AHQ3</accession>
<dbReference type="Proteomes" id="UP001283361">
    <property type="component" value="Unassembled WGS sequence"/>
</dbReference>
<sequence length="103" mass="11236">MHVPHCRKKRIHGEIITRPATYGSAASLDANYRFGNPHNDHGGGSSRADVKGWDSHLINPARPRVYFLASSDLVSVTFIFVCAAVEAFKARGIIDVAQSGFIL</sequence>